<feature type="region of interest" description="Disordered" evidence="6">
    <location>
        <begin position="104"/>
        <end position="124"/>
    </location>
</feature>
<evidence type="ECO:0000256" key="4">
    <source>
        <dbReference type="ARBA" id="ARBA00023186"/>
    </source>
</evidence>
<keyword evidence="7" id="KW-0966">Cell projection</keyword>
<evidence type="ECO:0000256" key="1">
    <source>
        <dbReference type="ARBA" id="ARBA00004514"/>
    </source>
</evidence>
<evidence type="ECO:0000256" key="2">
    <source>
        <dbReference type="ARBA" id="ARBA00022490"/>
    </source>
</evidence>
<evidence type="ECO:0000313" key="8">
    <source>
        <dbReference type="Proteomes" id="UP000245474"/>
    </source>
</evidence>
<dbReference type="OrthoDB" id="5797068at2"/>
<comment type="subcellular location">
    <subcellularLocation>
        <location evidence="1">Cytoplasm</location>
        <location evidence="1">Cytosol</location>
    </subcellularLocation>
</comment>
<evidence type="ECO:0000313" key="7">
    <source>
        <dbReference type="EMBL" id="PWG62298.1"/>
    </source>
</evidence>
<keyword evidence="3" id="KW-1005">Bacterial flagellum biogenesis</keyword>
<accession>A0A2U2MZR8</accession>
<name>A0A2U2MZR8_9GAMM</name>
<keyword evidence="8" id="KW-1185">Reference proteome</keyword>
<gene>
    <name evidence="7" type="ORF">DEM34_12545</name>
</gene>
<evidence type="ECO:0000256" key="3">
    <source>
        <dbReference type="ARBA" id="ARBA00022795"/>
    </source>
</evidence>
<sequence>MPADRETPRVPAERSDHAPDAAARERIARQLLALTREMVELGQAGDWPAFAARERERQQLSSELFASPVPREAATVVADCIRRVLDLDQELFALTEAHRDEASRALKDMQRGQKAANAYRRFSR</sequence>
<protein>
    <recommendedName>
        <fullName evidence="5">Flagellar protein FliT</fullName>
    </recommendedName>
</protein>
<reference evidence="7 8" key="1">
    <citation type="submission" date="2018-05" db="EMBL/GenBank/DDBJ databases">
        <title>Spiribacter halobius sp. nov., a moderately halophilic bacterium isolated from marine solar saltern.</title>
        <authorList>
            <person name="Zheng W.-S."/>
            <person name="Lu D.-C."/>
            <person name="Du Z.-J."/>
        </authorList>
    </citation>
    <scope>NUCLEOTIDE SEQUENCE [LARGE SCALE GENOMIC DNA]</scope>
    <source>
        <strain evidence="7 8">E85</strain>
    </source>
</reference>
<dbReference type="InterPro" id="IPR008622">
    <property type="entry name" value="FliT"/>
</dbReference>
<keyword evidence="2" id="KW-0963">Cytoplasm</keyword>
<keyword evidence="4" id="KW-0143">Chaperone</keyword>
<dbReference type="Proteomes" id="UP000245474">
    <property type="component" value="Unassembled WGS sequence"/>
</dbReference>
<keyword evidence="7" id="KW-0282">Flagellum</keyword>
<dbReference type="AlphaFoldDB" id="A0A2U2MZR8"/>
<dbReference type="Pfam" id="PF05400">
    <property type="entry name" value="FliT"/>
    <property type="match status" value="1"/>
</dbReference>
<dbReference type="EMBL" id="QFFI01000020">
    <property type="protein sequence ID" value="PWG62298.1"/>
    <property type="molecule type" value="Genomic_DNA"/>
</dbReference>
<evidence type="ECO:0000256" key="6">
    <source>
        <dbReference type="SAM" id="MobiDB-lite"/>
    </source>
</evidence>
<evidence type="ECO:0000256" key="5">
    <source>
        <dbReference type="ARBA" id="ARBA00093797"/>
    </source>
</evidence>
<keyword evidence="7" id="KW-0969">Cilium</keyword>
<dbReference type="Gene3D" id="1.20.58.380">
    <property type="entry name" value="Flagellar protein flit"/>
    <property type="match status" value="1"/>
</dbReference>
<dbReference type="GO" id="GO:0044781">
    <property type="term" value="P:bacterial-type flagellum organization"/>
    <property type="evidence" value="ECO:0007669"/>
    <property type="project" value="UniProtKB-KW"/>
</dbReference>
<organism evidence="7 8">
    <name type="scientific">Sediminicurvatus halobius</name>
    <dbReference type="NCBI Taxonomy" id="2182432"/>
    <lineage>
        <taxon>Bacteria</taxon>
        <taxon>Pseudomonadati</taxon>
        <taxon>Pseudomonadota</taxon>
        <taxon>Gammaproteobacteria</taxon>
        <taxon>Chromatiales</taxon>
        <taxon>Ectothiorhodospiraceae</taxon>
        <taxon>Sediminicurvatus</taxon>
    </lineage>
</organism>
<feature type="region of interest" description="Disordered" evidence="6">
    <location>
        <begin position="1"/>
        <end position="23"/>
    </location>
</feature>
<proteinExistence type="predicted"/>
<comment type="caution">
    <text evidence="7">The sequence shown here is derived from an EMBL/GenBank/DDBJ whole genome shotgun (WGS) entry which is preliminary data.</text>
</comment>